<dbReference type="RefSeq" id="WP_136496142.1">
    <property type="nucleotide sequence ID" value="NZ_CP046052.1"/>
</dbReference>
<gene>
    <name evidence="1" type="ORF">H2LOC_009250</name>
</gene>
<dbReference type="EMBL" id="CP046052">
    <property type="protein sequence ID" value="QGM45872.1"/>
    <property type="molecule type" value="Genomic_DNA"/>
</dbReference>
<name>A0A6B8KE44_9HYPH</name>
<dbReference type="AlphaFoldDB" id="A0A6B8KE44"/>
<proteinExistence type="predicted"/>
<dbReference type="Proteomes" id="UP000309061">
    <property type="component" value="Chromosome"/>
</dbReference>
<dbReference type="InterPro" id="IPR017853">
    <property type="entry name" value="GH"/>
</dbReference>
<dbReference type="OrthoDB" id="8416244at2"/>
<reference evidence="1 2" key="1">
    <citation type="submission" date="2019-11" db="EMBL/GenBank/DDBJ databases">
        <title>The genome sequence of Methylocystis heyeri.</title>
        <authorList>
            <person name="Oshkin I.Y."/>
            <person name="Miroshnikov K."/>
            <person name="Dedysh S.N."/>
        </authorList>
    </citation>
    <scope>NUCLEOTIDE SEQUENCE [LARGE SCALE GENOMIC DNA]</scope>
    <source>
        <strain evidence="1 2">H2</strain>
    </source>
</reference>
<protein>
    <submittedName>
        <fullName evidence="1">Uncharacterized protein</fullName>
    </submittedName>
</protein>
<dbReference type="SUPFAM" id="SSF51445">
    <property type="entry name" value="(Trans)glycosidases"/>
    <property type="match status" value="1"/>
</dbReference>
<evidence type="ECO:0000313" key="1">
    <source>
        <dbReference type="EMBL" id="QGM45872.1"/>
    </source>
</evidence>
<sequence>MPKLTIQNQNFIDPSGKQVRFWGVDLVEFYPDHATAAAFAKNLAARGVNLVRWHKMLMSEDNNNYLNTQGGKTPIESLATYGYDSNGFPQGTSRAYPSGADARAWDRFDFLNAELQRNGIYLMMSIEFGRTFTPADQAIYSVNSSDDANWRNAISAMNNWGNYLFNIDTGGYAGTGSTYGNGYWQNTFDKWKFLPAIDERSARLYEEFVGTLLTHVNPYSALAYGQNTQVATMEVVNESSSYYLFANAHHFDGLVNSDGGVVPFPPSLGAIIYFNNEIQSAWYAFSGQSRTNLYQAVNGSSTRQQQAIAFLTGLDQKFIQRMKQKIASLGYAINLSFSNLWRSEDDARLDHDLSSHSDNHTYMDPFVVEGFTRSDSQRHRYASEGVSEGVLNDFVYEVSSQKAFVDRPQMIGEVNMLDWYDPANTANDTMHRSMMMVATAAYGSLHNWSSFAWYSATQGGNLYIDDSNVVLGMGADGWGVKEAEEFPLTRDPDSASDNYNNYLGWLWQDGQKLDHMRTAGLIFRNGMIAPSTSPITIYVDAPYSPDGTNDAGQWPPKAKYLPKPGWADISAIRKAYGTVPGTQASAKYMTTLPTNPLVSDTGQIIKDVARQQLTVSSPQAEAFSGNFDRNAPAGLKVLRFPTTNTNKFATVILASNDGAPLASSRNVLVSRTYIDIATKADQAGPKMTLAGLQKAGANQQWQVRYTRPRANYANPAFAPAPLDSTGAPTFTGTAVWTEAELQLVTTSAGAAVQVSSSPTE</sequence>
<dbReference type="Gene3D" id="3.20.20.80">
    <property type="entry name" value="Glycosidases"/>
    <property type="match status" value="1"/>
</dbReference>
<organism evidence="1 2">
    <name type="scientific">Methylocystis heyeri</name>
    <dbReference type="NCBI Taxonomy" id="391905"/>
    <lineage>
        <taxon>Bacteria</taxon>
        <taxon>Pseudomonadati</taxon>
        <taxon>Pseudomonadota</taxon>
        <taxon>Alphaproteobacteria</taxon>
        <taxon>Hyphomicrobiales</taxon>
        <taxon>Methylocystaceae</taxon>
        <taxon>Methylocystis</taxon>
    </lineage>
</organism>
<accession>A0A6B8KE44</accession>
<evidence type="ECO:0000313" key="2">
    <source>
        <dbReference type="Proteomes" id="UP000309061"/>
    </source>
</evidence>
<dbReference type="KEGG" id="mhey:H2LOC_009250"/>
<keyword evidence="2" id="KW-1185">Reference proteome</keyword>